<evidence type="ECO:0000313" key="4">
    <source>
        <dbReference type="EMBL" id="ETO20547.1"/>
    </source>
</evidence>
<reference evidence="4 5" key="1">
    <citation type="journal article" date="2013" name="Curr. Biol.">
        <title>The Genome of the Foraminiferan Reticulomyxa filosa.</title>
        <authorList>
            <person name="Glockner G."/>
            <person name="Hulsmann N."/>
            <person name="Schleicher M."/>
            <person name="Noegel A.A."/>
            <person name="Eichinger L."/>
            <person name="Gallinger C."/>
            <person name="Pawlowski J."/>
            <person name="Sierra R."/>
            <person name="Euteneuer U."/>
            <person name="Pillet L."/>
            <person name="Moustafa A."/>
            <person name="Platzer M."/>
            <person name="Groth M."/>
            <person name="Szafranski K."/>
            <person name="Schliwa M."/>
        </authorList>
    </citation>
    <scope>NUCLEOTIDE SEQUENCE [LARGE SCALE GENOMIC DNA]</scope>
</reference>
<name>X6N5G3_RETFI</name>
<feature type="transmembrane region" description="Helical" evidence="1">
    <location>
        <begin position="280"/>
        <end position="301"/>
    </location>
</feature>
<evidence type="ECO:0000259" key="3">
    <source>
        <dbReference type="PROSITE" id="PS51228"/>
    </source>
</evidence>
<comment type="caution">
    <text evidence="4">The sequence shown here is derived from an EMBL/GenBank/DDBJ whole genome shotgun (WGS) entry which is preliminary data.</text>
</comment>
<keyword evidence="5" id="KW-1185">Reference proteome</keyword>
<dbReference type="SUPFAM" id="SSF55729">
    <property type="entry name" value="Acyl-CoA N-acyltransferases (Nat)"/>
    <property type="match status" value="1"/>
</dbReference>
<feature type="domain" description="N-acetyltransferase" evidence="2">
    <location>
        <begin position="415"/>
        <end position="573"/>
    </location>
</feature>
<evidence type="ECO:0000313" key="5">
    <source>
        <dbReference type="Proteomes" id="UP000023152"/>
    </source>
</evidence>
<dbReference type="OrthoDB" id="346910at2759"/>
<sequence>MDCLEKDLKTELGHTDSRQLLALYGAFRQALCGDNTTLPPSVFNVESRLKWQAWNDMRGLNKKNAVFEWLKYYQKLYSQYPHIFAKIAHSNLETYEPFSSYDVQNEKEIKEILSSFNLLKWLFFFPHPMKLLFFVAENMHREKSKREEHTCECSILEWLKKEKGESKGTQIHELICEIQNRVREKEKRFKDLEMQWAFQLSEIGHQYATIKSKHNDKERFVTRMWLIQTFVEATKRHPAKLVMFGICLVVLILCVKNVVFGTLSTVLFSTSNVVNMQSNLYYSILLVNALFCCQKLFLIAMSGVDMGIIYSFTATRNTEAREAKKPKLCFRLATQFDSEGIAKLLHEAFPDEPLWRNRKWWTTELRKGDIGVLLLTHSVEDDEKNENICSLVVFKREYLTDGDNSSDILIATPNSTHRNYLLIDFGKYENLLNGPDDVPSEKKRTRPEWLDSMKRGDTNLPPSLKINSNQKWAFIHITDVATHECILCQKINYISFFYCYLYLSSYRKKGMAYFLLEELIQLYKSGTKFALEVNKNNTSAKHLYNTLGFRTIKQVINYYGENTIGEKMIFVVPTAPNHSNTLSPPLGELTLRNKSGK</sequence>
<dbReference type="SUPFAM" id="SSF47027">
    <property type="entry name" value="Acyl-CoA binding protein"/>
    <property type="match status" value="1"/>
</dbReference>
<feature type="transmembrane region" description="Helical" evidence="1">
    <location>
        <begin position="241"/>
        <end position="260"/>
    </location>
</feature>
<feature type="domain" description="ACB" evidence="3">
    <location>
        <begin position="1"/>
        <end position="82"/>
    </location>
</feature>
<dbReference type="EMBL" id="ASPP01012510">
    <property type="protein sequence ID" value="ETO20547.1"/>
    <property type="molecule type" value="Genomic_DNA"/>
</dbReference>
<dbReference type="InterPro" id="IPR000582">
    <property type="entry name" value="Acyl-CoA-binding_protein"/>
</dbReference>
<keyword evidence="1" id="KW-0472">Membrane</keyword>
<keyword evidence="1" id="KW-1133">Transmembrane helix</keyword>
<accession>X6N5G3</accession>
<dbReference type="Gene3D" id="3.40.630.30">
    <property type="match status" value="1"/>
</dbReference>
<dbReference type="InterPro" id="IPR000182">
    <property type="entry name" value="GNAT_dom"/>
</dbReference>
<dbReference type="InterPro" id="IPR014352">
    <property type="entry name" value="FERM/acyl-CoA-bd_prot_sf"/>
</dbReference>
<gene>
    <name evidence="4" type="ORF">RFI_16673</name>
</gene>
<dbReference type="Pfam" id="PF00887">
    <property type="entry name" value="ACBP"/>
    <property type="match status" value="1"/>
</dbReference>
<proteinExistence type="predicted"/>
<dbReference type="InterPro" id="IPR013653">
    <property type="entry name" value="GCN5-like_dom"/>
</dbReference>
<dbReference type="PROSITE" id="PS51186">
    <property type="entry name" value="GNAT"/>
    <property type="match status" value="1"/>
</dbReference>
<dbReference type="InterPro" id="IPR035984">
    <property type="entry name" value="Acyl-CoA-binding_sf"/>
</dbReference>
<dbReference type="GO" id="GO:0016747">
    <property type="term" value="F:acyltransferase activity, transferring groups other than amino-acyl groups"/>
    <property type="evidence" value="ECO:0007669"/>
    <property type="project" value="InterPro"/>
</dbReference>
<organism evidence="4 5">
    <name type="scientific">Reticulomyxa filosa</name>
    <dbReference type="NCBI Taxonomy" id="46433"/>
    <lineage>
        <taxon>Eukaryota</taxon>
        <taxon>Sar</taxon>
        <taxon>Rhizaria</taxon>
        <taxon>Retaria</taxon>
        <taxon>Foraminifera</taxon>
        <taxon>Monothalamids</taxon>
        <taxon>Reticulomyxidae</taxon>
        <taxon>Reticulomyxa</taxon>
    </lineage>
</organism>
<dbReference type="GO" id="GO:0000062">
    <property type="term" value="F:fatty-acyl-CoA binding"/>
    <property type="evidence" value="ECO:0007669"/>
    <property type="project" value="InterPro"/>
</dbReference>
<evidence type="ECO:0008006" key="6">
    <source>
        <dbReference type="Google" id="ProtNLM"/>
    </source>
</evidence>
<dbReference type="AlphaFoldDB" id="X6N5G3"/>
<dbReference type="Pfam" id="PF08445">
    <property type="entry name" value="FR47"/>
    <property type="match status" value="1"/>
</dbReference>
<dbReference type="Gene3D" id="1.20.80.10">
    <property type="match status" value="1"/>
</dbReference>
<evidence type="ECO:0000256" key="1">
    <source>
        <dbReference type="SAM" id="Phobius"/>
    </source>
</evidence>
<dbReference type="Proteomes" id="UP000023152">
    <property type="component" value="Unassembled WGS sequence"/>
</dbReference>
<dbReference type="PROSITE" id="PS51228">
    <property type="entry name" value="ACB_2"/>
    <property type="match status" value="1"/>
</dbReference>
<keyword evidence="1" id="KW-0812">Transmembrane</keyword>
<evidence type="ECO:0000259" key="2">
    <source>
        <dbReference type="PROSITE" id="PS51186"/>
    </source>
</evidence>
<dbReference type="InterPro" id="IPR016181">
    <property type="entry name" value="Acyl_CoA_acyltransferase"/>
</dbReference>
<protein>
    <recommendedName>
        <fullName evidence="6">N-acetyltransferase domain-containing protein</fullName>
    </recommendedName>
</protein>